<feature type="domain" description="Peptidase C39" evidence="5">
    <location>
        <begin position="372"/>
        <end position="506"/>
    </location>
</feature>
<evidence type="ECO:0000256" key="4">
    <source>
        <dbReference type="ARBA" id="ARBA00023026"/>
    </source>
</evidence>
<dbReference type="Pfam" id="PF04829">
    <property type="entry name" value="PT-VENN"/>
    <property type="match status" value="1"/>
</dbReference>
<evidence type="ECO:0000259" key="5">
    <source>
        <dbReference type="PROSITE" id="PS50990"/>
    </source>
</evidence>
<comment type="subcellular location">
    <subcellularLocation>
        <location evidence="1">Target cell</location>
        <location evidence="1">Target cell cytoplasm</location>
    </subcellularLocation>
</comment>
<gene>
    <name evidence="6" type="ORF">FPV60_21555</name>
</gene>
<dbReference type="EMBL" id="VMTP01000125">
    <property type="protein sequence ID" value="TVT75393.1"/>
    <property type="molecule type" value="Genomic_DNA"/>
</dbReference>
<dbReference type="Gene3D" id="3.90.70.10">
    <property type="entry name" value="Cysteine proteinases"/>
    <property type="match status" value="1"/>
</dbReference>
<evidence type="ECO:0000313" key="6">
    <source>
        <dbReference type="EMBL" id="TVT75393.1"/>
    </source>
</evidence>
<comment type="caution">
    <text evidence="6">The sequence shown here is derived from an EMBL/GenBank/DDBJ whole genome shotgun (WGS) entry which is preliminary data.</text>
</comment>
<accession>A0A558EQH2</accession>
<keyword evidence="3" id="KW-1266">Target cell cytoplasm</keyword>
<keyword evidence="4" id="KW-0843">Virulence</keyword>
<reference evidence="6 7" key="1">
    <citation type="submission" date="2019-07" db="EMBL/GenBank/DDBJ databases">
        <title>Draft Genome Sequence of the first blaOXA-58-Harboring Acinetobacter colistiniresistens clinical isolate from Brazil.</title>
        <authorList>
            <person name="Favaro L.S."/>
            <person name="Paula-Petroli S.B."/>
            <person name="Moura C.F."/>
            <person name="Tognim M.C.B."/>
            <person name="Venancio E.J."/>
            <person name="Yamada-Ogatta S.F."/>
            <person name="Carrara-Marroni F.E."/>
        </authorList>
    </citation>
    <scope>NUCLEOTIDE SEQUENCE [LARGE SCALE GENOMIC DNA]</scope>
    <source>
        <strain evidence="6 7">DL</strain>
    </source>
</reference>
<evidence type="ECO:0000256" key="2">
    <source>
        <dbReference type="ARBA" id="ARBA00022656"/>
    </source>
</evidence>
<dbReference type="GO" id="GO:0016020">
    <property type="term" value="C:membrane"/>
    <property type="evidence" value="ECO:0007669"/>
    <property type="project" value="InterPro"/>
</dbReference>
<evidence type="ECO:0000256" key="3">
    <source>
        <dbReference type="ARBA" id="ARBA00022913"/>
    </source>
</evidence>
<evidence type="ECO:0000313" key="7">
    <source>
        <dbReference type="Proteomes" id="UP000316981"/>
    </source>
</evidence>
<name>A0A558EQH2_9GAMM</name>
<organism evidence="6 7">
    <name type="scientific">Acinetobacter colistiniresistens</name>
    <dbReference type="NCBI Taxonomy" id="280145"/>
    <lineage>
        <taxon>Bacteria</taxon>
        <taxon>Pseudomonadati</taxon>
        <taxon>Pseudomonadota</taxon>
        <taxon>Gammaproteobacteria</taxon>
        <taxon>Moraxellales</taxon>
        <taxon>Moraxellaceae</taxon>
        <taxon>Acinetobacter</taxon>
    </lineage>
</organism>
<dbReference type="GO" id="GO:0090729">
    <property type="term" value="F:toxin activity"/>
    <property type="evidence" value="ECO:0007669"/>
    <property type="project" value="UniProtKB-KW"/>
</dbReference>
<dbReference type="Pfam" id="PF03412">
    <property type="entry name" value="Peptidase_C39"/>
    <property type="match status" value="1"/>
</dbReference>
<dbReference type="GO" id="GO:0005524">
    <property type="term" value="F:ATP binding"/>
    <property type="evidence" value="ECO:0007669"/>
    <property type="project" value="InterPro"/>
</dbReference>
<evidence type="ECO:0000256" key="1">
    <source>
        <dbReference type="ARBA" id="ARBA00004219"/>
    </source>
</evidence>
<proteinExistence type="predicted"/>
<protein>
    <recommendedName>
        <fullName evidence="5">Peptidase C39 domain-containing protein</fullName>
    </recommendedName>
</protein>
<dbReference type="InterPro" id="IPR005074">
    <property type="entry name" value="Peptidase_C39"/>
</dbReference>
<dbReference type="PROSITE" id="PS50990">
    <property type="entry name" value="PEPTIDASE_C39"/>
    <property type="match status" value="1"/>
</dbReference>
<sequence length="510" mass="54011">MSAPTASGAGIAASTLSPAASYEIGQYFKGKDAEGSAAHILAHTILGAAVAATGGNNALSAGIAAGGAEAAAPLLAEYLYGKKAKDLTASEKSTISSIVGLAGSAVGATTGDVSSTVQGGQSAQNAVENNYQTKATLKVVNKQLQKCSPSDRGCIERGISALRKADKILDEHFKTCAQTNDASCVKNHLEQILASDASPEMKETIQLLKRLGISTETMGLLNETNGYSKKETQLVEDARAGKDLGCISGTTQNCIAPIPEKTLGNKVGTVINDMTVRQLAAVLGAEYDPLTGEQITPNERQMAKASMLGLGFTKTVSGVTRVSDDVLKAIEKQYGKEITEQMLGGNVFSPSSKNPLAKDAIPRNTDRLVLNQGQSPTCGHNSCAMVLDTLGKPVNVDQLMQKYGYKIDGLYPQEVAKIMKDNNIDVYNFSARTLNDLSRYTSNGKPVIVRIADPKNPKEFSHFVVVDGITEKNGQKVVAIRDPHGKSYFSPVDTFKKAFTGEAIVPRNYK</sequence>
<dbReference type="InterPro" id="IPR006914">
    <property type="entry name" value="VENN_dom"/>
</dbReference>
<dbReference type="GO" id="GO:0008233">
    <property type="term" value="F:peptidase activity"/>
    <property type="evidence" value="ECO:0007669"/>
    <property type="project" value="InterPro"/>
</dbReference>
<keyword evidence="2" id="KW-0800">Toxin</keyword>
<dbReference type="Proteomes" id="UP000316981">
    <property type="component" value="Unassembled WGS sequence"/>
</dbReference>
<dbReference type="GO" id="GO:0006508">
    <property type="term" value="P:proteolysis"/>
    <property type="evidence" value="ECO:0007669"/>
    <property type="project" value="InterPro"/>
</dbReference>
<dbReference type="AlphaFoldDB" id="A0A558EQH2"/>